<dbReference type="AlphaFoldDB" id="A0AAV8X7N2"/>
<protein>
    <submittedName>
        <fullName evidence="1">Uncharacterized protein</fullName>
    </submittedName>
</protein>
<proteinExistence type="predicted"/>
<sequence length="56" mass="6159">MDPEAFLDIANQVVKLKMFPYFDIAHCTLCALSVREDLGSVSVPPSINTYNVIGSK</sequence>
<evidence type="ECO:0000313" key="2">
    <source>
        <dbReference type="Proteomes" id="UP001162156"/>
    </source>
</evidence>
<name>A0AAV8X7N2_9CUCU</name>
<gene>
    <name evidence="1" type="ORF">NQ314_013353</name>
</gene>
<keyword evidence="2" id="KW-1185">Reference proteome</keyword>
<comment type="caution">
    <text evidence="1">The sequence shown here is derived from an EMBL/GenBank/DDBJ whole genome shotgun (WGS) entry which is preliminary data.</text>
</comment>
<dbReference type="EMBL" id="JANEYF010003725">
    <property type="protein sequence ID" value="KAJ8934478.1"/>
    <property type="molecule type" value="Genomic_DNA"/>
</dbReference>
<dbReference type="Proteomes" id="UP001162156">
    <property type="component" value="Unassembled WGS sequence"/>
</dbReference>
<accession>A0AAV8X7N2</accession>
<evidence type="ECO:0000313" key="1">
    <source>
        <dbReference type="EMBL" id="KAJ8934478.1"/>
    </source>
</evidence>
<reference evidence="1" key="1">
    <citation type="journal article" date="2023" name="Insect Mol. Biol.">
        <title>Genome sequencing provides insights into the evolution of gene families encoding plant cell wall-degrading enzymes in longhorned beetles.</title>
        <authorList>
            <person name="Shin N.R."/>
            <person name="Okamura Y."/>
            <person name="Kirsch R."/>
            <person name="Pauchet Y."/>
        </authorList>
    </citation>
    <scope>NUCLEOTIDE SEQUENCE</scope>
    <source>
        <strain evidence="1">RBIC_L_NR</strain>
    </source>
</reference>
<organism evidence="1 2">
    <name type="scientific">Rhamnusium bicolor</name>
    <dbReference type="NCBI Taxonomy" id="1586634"/>
    <lineage>
        <taxon>Eukaryota</taxon>
        <taxon>Metazoa</taxon>
        <taxon>Ecdysozoa</taxon>
        <taxon>Arthropoda</taxon>
        <taxon>Hexapoda</taxon>
        <taxon>Insecta</taxon>
        <taxon>Pterygota</taxon>
        <taxon>Neoptera</taxon>
        <taxon>Endopterygota</taxon>
        <taxon>Coleoptera</taxon>
        <taxon>Polyphaga</taxon>
        <taxon>Cucujiformia</taxon>
        <taxon>Chrysomeloidea</taxon>
        <taxon>Cerambycidae</taxon>
        <taxon>Lepturinae</taxon>
        <taxon>Rhagiini</taxon>
        <taxon>Rhamnusium</taxon>
    </lineage>
</organism>